<feature type="transmembrane region" description="Helical" evidence="7">
    <location>
        <begin position="206"/>
        <end position="225"/>
    </location>
</feature>
<feature type="transmembrane region" description="Helical" evidence="7">
    <location>
        <begin position="303"/>
        <end position="328"/>
    </location>
</feature>
<evidence type="ECO:0000256" key="3">
    <source>
        <dbReference type="ARBA" id="ARBA00022475"/>
    </source>
</evidence>
<feature type="transmembrane region" description="Helical" evidence="7">
    <location>
        <begin position="153"/>
        <end position="186"/>
    </location>
</feature>
<sequence>MSDQRVFEGAPGAPSSVPEIFLAFLKLGLSAFGGPIAHVGYMHNEFVVRRRWLDEPTFAQVLALCQFLPGPASSQLGFSLGLMRGGSLGAIAAFVAFTLPSVLLMFGMVAALPHLDTAVAAALIHGLKLVAVVVVAHGLIGMARQLTPDIPRAVIAVCAALAILATQSAWMQLLTIVFGAMAGRVFCRHVAPKASSAIPLRFGARWAPVFMLLYLIGLGTALYLGRHALPTSTGIAAAFYQAGALVFGGGHVVLPLLQSATVDTGWLTPQTFLAGYGAAQAMPGPMFSLAAFLGAEANVGQPWLGGLVAVLAIFLPGFLLLMATLPVWARVANHPRAVHAMAGINAAVVGVLAAAFVTPVCTQGLHSLWDGMFAVIACVAMLGYRVPAIWIVGACLVYASAAAWS</sequence>
<comment type="subcellular location">
    <subcellularLocation>
        <location evidence="1">Cell membrane</location>
        <topology evidence="1">Multi-pass membrane protein</topology>
    </subcellularLocation>
</comment>
<feature type="transmembrane region" description="Helical" evidence="7">
    <location>
        <begin position="88"/>
        <end position="112"/>
    </location>
</feature>
<organism evidence="8 9">
    <name type="scientific">Lysobacter soyae</name>
    <dbReference type="NCBI Taxonomy" id="2764185"/>
    <lineage>
        <taxon>Bacteria</taxon>
        <taxon>Pseudomonadati</taxon>
        <taxon>Pseudomonadota</taxon>
        <taxon>Gammaproteobacteria</taxon>
        <taxon>Lysobacterales</taxon>
        <taxon>Lysobacteraceae</taxon>
        <taxon>Lysobacter</taxon>
    </lineage>
</organism>
<evidence type="ECO:0000313" key="9">
    <source>
        <dbReference type="Proteomes" id="UP000824755"/>
    </source>
</evidence>
<accession>A0ABX8WRZ9</accession>
<feature type="transmembrane region" description="Helical" evidence="7">
    <location>
        <begin position="237"/>
        <end position="257"/>
    </location>
</feature>
<keyword evidence="9" id="KW-1185">Reference proteome</keyword>
<keyword evidence="4 7" id="KW-0812">Transmembrane</keyword>
<dbReference type="Pfam" id="PF02417">
    <property type="entry name" value="Chromate_transp"/>
    <property type="match status" value="2"/>
</dbReference>
<evidence type="ECO:0000256" key="7">
    <source>
        <dbReference type="SAM" id="Phobius"/>
    </source>
</evidence>
<feature type="transmembrane region" description="Helical" evidence="7">
    <location>
        <begin position="118"/>
        <end position="141"/>
    </location>
</feature>
<evidence type="ECO:0000256" key="4">
    <source>
        <dbReference type="ARBA" id="ARBA00022692"/>
    </source>
</evidence>
<reference evidence="8 9" key="1">
    <citation type="submission" date="2021-08" db="EMBL/GenBank/DDBJ databases">
        <title>Lysobacter sp. strain CJ11 Genome sequencing and assembly.</title>
        <authorList>
            <person name="Kim I."/>
        </authorList>
    </citation>
    <scope>NUCLEOTIDE SEQUENCE [LARGE SCALE GENOMIC DNA]</scope>
    <source>
        <strain evidence="8 9">CJ11</strain>
    </source>
</reference>
<dbReference type="PANTHER" id="PTHR33567">
    <property type="entry name" value="CHROMATE ION TRANSPORTER (EUROFUNG)"/>
    <property type="match status" value="1"/>
</dbReference>
<evidence type="ECO:0000256" key="1">
    <source>
        <dbReference type="ARBA" id="ARBA00004651"/>
    </source>
</evidence>
<dbReference type="NCBIfam" id="TIGR00937">
    <property type="entry name" value="2A51"/>
    <property type="match status" value="1"/>
</dbReference>
<evidence type="ECO:0000313" key="8">
    <source>
        <dbReference type="EMBL" id="QYR53602.1"/>
    </source>
</evidence>
<dbReference type="PANTHER" id="PTHR33567:SF3">
    <property type="entry name" value="CHROMATE ION TRANSPORTER (EUROFUNG)"/>
    <property type="match status" value="1"/>
</dbReference>
<evidence type="ECO:0000256" key="6">
    <source>
        <dbReference type="ARBA" id="ARBA00023136"/>
    </source>
</evidence>
<feature type="transmembrane region" description="Helical" evidence="7">
    <location>
        <begin position="340"/>
        <end position="360"/>
    </location>
</feature>
<evidence type="ECO:0000256" key="5">
    <source>
        <dbReference type="ARBA" id="ARBA00022989"/>
    </source>
</evidence>
<gene>
    <name evidence="8" type="primary">chrA</name>
    <name evidence="8" type="ORF">H8L67_03645</name>
</gene>
<dbReference type="InterPro" id="IPR003370">
    <property type="entry name" value="Chromate_transpt"/>
</dbReference>
<dbReference type="InterPro" id="IPR014047">
    <property type="entry name" value="Chr_Tranpt_l_chain"/>
</dbReference>
<proteinExistence type="inferred from homology"/>
<dbReference type="EMBL" id="CP080544">
    <property type="protein sequence ID" value="QYR53602.1"/>
    <property type="molecule type" value="Genomic_DNA"/>
</dbReference>
<feature type="transmembrane region" description="Helical" evidence="7">
    <location>
        <begin position="372"/>
        <end position="399"/>
    </location>
</feature>
<dbReference type="Proteomes" id="UP000824755">
    <property type="component" value="Chromosome"/>
</dbReference>
<keyword evidence="3" id="KW-1003">Cell membrane</keyword>
<keyword evidence="6 7" id="KW-0472">Membrane</keyword>
<dbReference type="RefSeq" id="WP_220380410.1">
    <property type="nucleotide sequence ID" value="NZ_CP080544.1"/>
</dbReference>
<dbReference type="PIRSF" id="PIRSF004810">
    <property type="entry name" value="ChrA"/>
    <property type="match status" value="1"/>
</dbReference>
<name>A0ABX8WRZ9_9GAMM</name>
<protein>
    <submittedName>
        <fullName evidence="8">Chromate efflux transporter</fullName>
    </submittedName>
</protein>
<evidence type="ECO:0000256" key="2">
    <source>
        <dbReference type="ARBA" id="ARBA00005262"/>
    </source>
</evidence>
<feature type="transmembrane region" description="Helical" evidence="7">
    <location>
        <begin position="20"/>
        <end position="41"/>
    </location>
</feature>
<keyword evidence="5 7" id="KW-1133">Transmembrane helix</keyword>
<comment type="similarity">
    <text evidence="2">Belongs to the chromate ion transporter (CHR) (TC 2.A.51) family.</text>
</comment>